<dbReference type="Gene3D" id="3.40.50.300">
    <property type="entry name" value="P-loop containing nucleotide triphosphate hydrolases"/>
    <property type="match status" value="1"/>
</dbReference>
<keyword evidence="13 17" id="KW-0472">Membrane</keyword>
<evidence type="ECO:0000256" key="2">
    <source>
        <dbReference type="ARBA" id="ARBA00007316"/>
    </source>
</evidence>
<evidence type="ECO:0000256" key="16">
    <source>
        <dbReference type="SAM" id="Coils"/>
    </source>
</evidence>
<dbReference type="GO" id="GO:0005886">
    <property type="term" value="C:plasma membrane"/>
    <property type="evidence" value="ECO:0007669"/>
    <property type="project" value="UniProtKB-SubCell"/>
</dbReference>
<feature type="transmembrane region" description="Helical" evidence="17">
    <location>
        <begin position="42"/>
        <end position="60"/>
    </location>
</feature>
<keyword evidence="11" id="KW-0067">ATP-binding</keyword>
<dbReference type="InterPro" id="IPR025669">
    <property type="entry name" value="AAA_dom"/>
</dbReference>
<comment type="similarity">
    <text evidence="2">Belongs to the CpsD/CapB family.</text>
</comment>
<comment type="similarity">
    <text evidence="3">Belongs to the etk/wzc family.</text>
</comment>
<dbReference type="AlphaFoldDB" id="A0A1X6ZRW3"/>
<dbReference type="PANTHER" id="PTHR32309:SF13">
    <property type="entry name" value="FERRIC ENTEROBACTIN TRANSPORT PROTEIN FEPE"/>
    <property type="match status" value="1"/>
</dbReference>
<keyword evidence="6" id="KW-0997">Cell inner membrane</keyword>
<keyword evidence="16" id="KW-0175">Coiled coil</keyword>
<reference evidence="21 22" key="1">
    <citation type="submission" date="2017-03" db="EMBL/GenBank/DDBJ databases">
        <authorList>
            <person name="Afonso C.L."/>
            <person name="Miller P.J."/>
            <person name="Scott M.A."/>
            <person name="Spackman E."/>
            <person name="Goraichik I."/>
            <person name="Dimitrov K.M."/>
            <person name="Suarez D.L."/>
            <person name="Swayne D.E."/>
        </authorList>
    </citation>
    <scope>NUCLEOTIDE SEQUENCE [LARGE SCALE GENOMIC DNA]</scope>
    <source>
        <strain evidence="21 22">CECT 7450</strain>
    </source>
</reference>
<comment type="catalytic activity">
    <reaction evidence="15">
        <text>L-tyrosyl-[protein] + ATP = O-phospho-L-tyrosyl-[protein] + ADP + H(+)</text>
        <dbReference type="Rhea" id="RHEA:10596"/>
        <dbReference type="Rhea" id="RHEA-COMP:10136"/>
        <dbReference type="Rhea" id="RHEA-COMP:20101"/>
        <dbReference type="ChEBI" id="CHEBI:15378"/>
        <dbReference type="ChEBI" id="CHEBI:30616"/>
        <dbReference type="ChEBI" id="CHEBI:46858"/>
        <dbReference type="ChEBI" id="CHEBI:61978"/>
        <dbReference type="ChEBI" id="CHEBI:456216"/>
        <dbReference type="EC" id="2.7.10.2"/>
    </reaction>
</comment>
<evidence type="ECO:0000256" key="8">
    <source>
        <dbReference type="ARBA" id="ARBA00022692"/>
    </source>
</evidence>
<keyword evidence="10 21" id="KW-0418">Kinase</keyword>
<evidence type="ECO:0000256" key="3">
    <source>
        <dbReference type="ARBA" id="ARBA00008883"/>
    </source>
</evidence>
<dbReference type="InterPro" id="IPR050445">
    <property type="entry name" value="Bact_polysacc_biosynth/exp"/>
</dbReference>
<evidence type="ECO:0000256" key="12">
    <source>
        <dbReference type="ARBA" id="ARBA00022989"/>
    </source>
</evidence>
<dbReference type="NCBIfam" id="TIGR01007">
    <property type="entry name" value="eps_fam"/>
    <property type="match status" value="1"/>
</dbReference>
<protein>
    <recommendedName>
        <fullName evidence="4">non-specific protein-tyrosine kinase</fullName>
        <ecNumber evidence="4">2.7.10.2</ecNumber>
    </recommendedName>
</protein>
<evidence type="ECO:0000256" key="4">
    <source>
        <dbReference type="ARBA" id="ARBA00011903"/>
    </source>
</evidence>
<evidence type="ECO:0000259" key="18">
    <source>
        <dbReference type="Pfam" id="PF02706"/>
    </source>
</evidence>
<dbReference type="OrthoDB" id="230260at2"/>
<evidence type="ECO:0000256" key="17">
    <source>
        <dbReference type="SAM" id="Phobius"/>
    </source>
</evidence>
<sequence length="774" mass="85794">MTNSVEPLILPRPVNMTPPQQDPAEHVDDTIDIRGLVSKLWAGKWIIAICLLIAYVIGYLSTSQIVPTYRADATVMFDIRQNNIVDLQDILGEERFDKGKLEDQMLILSSTSLIERVVDQLDLDQDPEFNPALREYEPSLLDRVKSFVSLPPGVADILRDLGLMDPPEGPVEYTEADRIAREERLRVVIVENVKDGLWLNPVGDSRVLRISFISTDPDTAADVANATANQYIVDQLEAKLEATTAATSWLSVRVDELRTRVEEAENKVEATRSELAAEQGQSLEITEQQLAALNASLVRAQSETTRLEADYNRLKNALDDPDALDTVSEFRASPVIGEIRQQETDLAAQVIALSASVSQDNPSLVLAKRQLEEVRKHIREQVLVEAGKIVAAAQNDLIASQEREATLVGQVRQLEQNAFSQAAEEVTLRQYEREAQASRVLYESLLARLQETNAQKDLQAADARILSPAEVPLYARSQQQRRTMMLTMFLGGVAGIGIVFLLNMLNNTFRSPDQLEEISGETVLGTLPSIGTRMKRQAVLENLRGKPNSSLAESVRSLRTSILFSNVDNPPKVVMFTSSVPHEGKTTSAMLVAMTSRQMGKSAIIVDCDLRLPALAHMIKDTEDRPGLLSVIDGTTPIKDAIYEEPTSGLHVLMTHTKERQGSISAADVLSSRRFEQLITDLSKTYDLVILDTPPALMVTDARIVSKLVDAVVYAVRWDKTPRGAVLSGLKEMRTVDAPIAGLVMTMINEARAAKYSYDGYNYYKGKYRDYYGS</sequence>
<accession>A0A1X6ZRW3</accession>
<dbReference type="CDD" id="cd05387">
    <property type="entry name" value="BY-kinase"/>
    <property type="match status" value="1"/>
</dbReference>
<keyword evidence="9" id="KW-0547">Nucleotide-binding</keyword>
<dbReference type="Pfam" id="PF13614">
    <property type="entry name" value="AAA_31"/>
    <property type="match status" value="1"/>
</dbReference>
<gene>
    <name evidence="21" type="primary">ptk</name>
    <name evidence="21" type="ORF">ROA7450_03052</name>
</gene>
<dbReference type="InterPro" id="IPR032807">
    <property type="entry name" value="GNVR"/>
</dbReference>
<evidence type="ECO:0000256" key="5">
    <source>
        <dbReference type="ARBA" id="ARBA00022475"/>
    </source>
</evidence>
<dbReference type="InterPro" id="IPR027417">
    <property type="entry name" value="P-loop_NTPase"/>
</dbReference>
<feature type="domain" description="Polysaccharide chain length determinant N-terminal" evidence="18">
    <location>
        <begin position="29"/>
        <end position="121"/>
    </location>
</feature>
<proteinExistence type="inferred from homology"/>
<dbReference type="GO" id="GO:0005524">
    <property type="term" value="F:ATP binding"/>
    <property type="evidence" value="ECO:0007669"/>
    <property type="project" value="UniProtKB-KW"/>
</dbReference>
<keyword evidence="12 17" id="KW-1133">Transmembrane helix</keyword>
<keyword evidence="5" id="KW-1003">Cell membrane</keyword>
<evidence type="ECO:0000256" key="13">
    <source>
        <dbReference type="ARBA" id="ARBA00023136"/>
    </source>
</evidence>
<evidence type="ECO:0000256" key="14">
    <source>
        <dbReference type="ARBA" id="ARBA00023137"/>
    </source>
</evidence>
<organism evidence="21 22">
    <name type="scientific">Roseovarius albus</name>
    <dbReference type="NCBI Taxonomy" id="1247867"/>
    <lineage>
        <taxon>Bacteria</taxon>
        <taxon>Pseudomonadati</taxon>
        <taxon>Pseudomonadota</taxon>
        <taxon>Alphaproteobacteria</taxon>
        <taxon>Rhodobacterales</taxon>
        <taxon>Roseobacteraceae</taxon>
        <taxon>Roseovarius</taxon>
    </lineage>
</organism>
<dbReference type="GO" id="GO:0004715">
    <property type="term" value="F:non-membrane spanning protein tyrosine kinase activity"/>
    <property type="evidence" value="ECO:0007669"/>
    <property type="project" value="UniProtKB-EC"/>
</dbReference>
<feature type="coiled-coil region" evidence="16">
    <location>
        <begin position="254"/>
        <end position="317"/>
    </location>
</feature>
<keyword evidence="8 17" id="KW-0812">Transmembrane</keyword>
<evidence type="ECO:0000313" key="22">
    <source>
        <dbReference type="Proteomes" id="UP000193061"/>
    </source>
</evidence>
<dbReference type="PANTHER" id="PTHR32309">
    <property type="entry name" value="TYROSINE-PROTEIN KINASE"/>
    <property type="match status" value="1"/>
</dbReference>
<evidence type="ECO:0000256" key="6">
    <source>
        <dbReference type="ARBA" id="ARBA00022519"/>
    </source>
</evidence>
<name>A0A1X6ZRW3_9RHOB</name>
<dbReference type="EC" id="2.7.10.2" evidence="4"/>
<evidence type="ECO:0000256" key="1">
    <source>
        <dbReference type="ARBA" id="ARBA00004429"/>
    </source>
</evidence>
<dbReference type="Proteomes" id="UP000193061">
    <property type="component" value="Unassembled WGS sequence"/>
</dbReference>
<keyword evidence="14" id="KW-0829">Tyrosine-protein kinase</keyword>
<evidence type="ECO:0000256" key="10">
    <source>
        <dbReference type="ARBA" id="ARBA00022777"/>
    </source>
</evidence>
<keyword evidence="22" id="KW-1185">Reference proteome</keyword>
<evidence type="ECO:0000259" key="20">
    <source>
        <dbReference type="Pfam" id="PF13807"/>
    </source>
</evidence>
<evidence type="ECO:0000256" key="15">
    <source>
        <dbReference type="ARBA" id="ARBA00051245"/>
    </source>
</evidence>
<evidence type="ECO:0000259" key="19">
    <source>
        <dbReference type="Pfam" id="PF13614"/>
    </source>
</evidence>
<dbReference type="Pfam" id="PF13807">
    <property type="entry name" value="GNVR"/>
    <property type="match status" value="1"/>
</dbReference>
<dbReference type="EMBL" id="FWFX01000010">
    <property type="protein sequence ID" value="SLN59108.1"/>
    <property type="molecule type" value="Genomic_DNA"/>
</dbReference>
<feature type="domain" description="AAA" evidence="19">
    <location>
        <begin position="584"/>
        <end position="701"/>
    </location>
</feature>
<keyword evidence="7 21" id="KW-0808">Transferase</keyword>
<dbReference type="SUPFAM" id="SSF52540">
    <property type="entry name" value="P-loop containing nucleoside triphosphate hydrolases"/>
    <property type="match status" value="1"/>
</dbReference>
<evidence type="ECO:0000256" key="9">
    <source>
        <dbReference type="ARBA" id="ARBA00022741"/>
    </source>
</evidence>
<evidence type="ECO:0000256" key="7">
    <source>
        <dbReference type="ARBA" id="ARBA00022679"/>
    </source>
</evidence>
<feature type="transmembrane region" description="Helical" evidence="17">
    <location>
        <begin position="486"/>
        <end position="505"/>
    </location>
</feature>
<dbReference type="RefSeq" id="WP_143534476.1">
    <property type="nucleotide sequence ID" value="NZ_FWFX01000010.1"/>
</dbReference>
<feature type="domain" description="Tyrosine-protein kinase G-rich" evidence="20">
    <location>
        <begin position="427"/>
        <end position="503"/>
    </location>
</feature>
<comment type="subcellular location">
    <subcellularLocation>
        <location evidence="1">Cell inner membrane</location>
        <topology evidence="1">Multi-pass membrane protein</topology>
    </subcellularLocation>
</comment>
<dbReference type="InterPro" id="IPR005702">
    <property type="entry name" value="Wzc-like_C"/>
</dbReference>
<dbReference type="Pfam" id="PF02706">
    <property type="entry name" value="Wzz"/>
    <property type="match status" value="1"/>
</dbReference>
<evidence type="ECO:0000313" key="21">
    <source>
        <dbReference type="EMBL" id="SLN59108.1"/>
    </source>
</evidence>
<dbReference type="InterPro" id="IPR003856">
    <property type="entry name" value="LPS_length_determ_N"/>
</dbReference>
<evidence type="ECO:0000256" key="11">
    <source>
        <dbReference type="ARBA" id="ARBA00022840"/>
    </source>
</evidence>